<dbReference type="GO" id="GO:0004674">
    <property type="term" value="F:protein serine/threonine kinase activity"/>
    <property type="evidence" value="ECO:0007669"/>
    <property type="project" value="UniProtKB-KW"/>
</dbReference>
<comment type="catalytic activity">
    <reaction evidence="7">
        <text>L-threonyl-[protein] + ATP = O-phospho-L-threonyl-[protein] + ADP + H(+)</text>
        <dbReference type="Rhea" id="RHEA:46608"/>
        <dbReference type="Rhea" id="RHEA-COMP:11060"/>
        <dbReference type="Rhea" id="RHEA-COMP:11605"/>
        <dbReference type="ChEBI" id="CHEBI:15378"/>
        <dbReference type="ChEBI" id="CHEBI:30013"/>
        <dbReference type="ChEBI" id="CHEBI:30616"/>
        <dbReference type="ChEBI" id="CHEBI:61977"/>
        <dbReference type="ChEBI" id="CHEBI:456216"/>
        <dbReference type="EC" id="2.7.11.1"/>
    </reaction>
</comment>
<dbReference type="VEuPathDB" id="FungiDB:ASPZODRAFT_134565"/>
<dbReference type="InterPro" id="IPR011009">
    <property type="entry name" value="Kinase-like_dom_sf"/>
</dbReference>
<accession>A0A1L9SDD8</accession>
<dbReference type="InterPro" id="IPR051334">
    <property type="entry name" value="SRPK"/>
</dbReference>
<dbReference type="EC" id="2.7.11.1" evidence="1"/>
<evidence type="ECO:0000256" key="9">
    <source>
        <dbReference type="PROSITE-ProRule" id="PRU10141"/>
    </source>
</evidence>
<dbReference type="InterPro" id="IPR000719">
    <property type="entry name" value="Prot_kinase_dom"/>
</dbReference>
<gene>
    <name evidence="11" type="ORF">ASPZODRAFT_134565</name>
</gene>
<keyword evidence="3" id="KW-0808">Transferase</keyword>
<reference evidence="12" key="1">
    <citation type="journal article" date="2017" name="Genome Biol.">
        <title>Comparative genomics reveals high biological diversity and specific adaptations in the industrially and medically important fungal genus Aspergillus.</title>
        <authorList>
            <person name="de Vries R.P."/>
            <person name="Riley R."/>
            <person name="Wiebenga A."/>
            <person name="Aguilar-Osorio G."/>
            <person name="Amillis S."/>
            <person name="Uchima C.A."/>
            <person name="Anderluh G."/>
            <person name="Asadollahi M."/>
            <person name="Askin M."/>
            <person name="Barry K."/>
            <person name="Battaglia E."/>
            <person name="Bayram O."/>
            <person name="Benocci T."/>
            <person name="Braus-Stromeyer S.A."/>
            <person name="Caldana C."/>
            <person name="Canovas D."/>
            <person name="Cerqueira G.C."/>
            <person name="Chen F."/>
            <person name="Chen W."/>
            <person name="Choi C."/>
            <person name="Clum A."/>
            <person name="Dos Santos R.A."/>
            <person name="Damasio A.R."/>
            <person name="Diallinas G."/>
            <person name="Emri T."/>
            <person name="Fekete E."/>
            <person name="Flipphi M."/>
            <person name="Freyberg S."/>
            <person name="Gallo A."/>
            <person name="Gournas C."/>
            <person name="Habgood R."/>
            <person name="Hainaut M."/>
            <person name="Harispe M.L."/>
            <person name="Henrissat B."/>
            <person name="Hilden K.S."/>
            <person name="Hope R."/>
            <person name="Hossain A."/>
            <person name="Karabika E."/>
            <person name="Karaffa L."/>
            <person name="Karanyi Z."/>
            <person name="Krasevec N."/>
            <person name="Kuo A."/>
            <person name="Kusch H."/>
            <person name="LaButti K."/>
            <person name="Lagendijk E.L."/>
            <person name="Lapidus A."/>
            <person name="Levasseur A."/>
            <person name="Lindquist E."/>
            <person name="Lipzen A."/>
            <person name="Logrieco A.F."/>
            <person name="MacCabe A."/>
            <person name="Maekelae M.R."/>
            <person name="Malavazi I."/>
            <person name="Melin P."/>
            <person name="Meyer V."/>
            <person name="Mielnichuk N."/>
            <person name="Miskei M."/>
            <person name="Molnar A.P."/>
            <person name="Mule G."/>
            <person name="Ngan C.Y."/>
            <person name="Orejas M."/>
            <person name="Orosz E."/>
            <person name="Ouedraogo J.P."/>
            <person name="Overkamp K.M."/>
            <person name="Park H.-S."/>
            <person name="Perrone G."/>
            <person name="Piumi F."/>
            <person name="Punt P.J."/>
            <person name="Ram A.F."/>
            <person name="Ramon A."/>
            <person name="Rauscher S."/>
            <person name="Record E."/>
            <person name="Riano-Pachon D.M."/>
            <person name="Robert V."/>
            <person name="Roehrig J."/>
            <person name="Ruller R."/>
            <person name="Salamov A."/>
            <person name="Salih N.S."/>
            <person name="Samson R.A."/>
            <person name="Sandor E."/>
            <person name="Sanguinetti M."/>
            <person name="Schuetze T."/>
            <person name="Sepcic K."/>
            <person name="Shelest E."/>
            <person name="Sherlock G."/>
            <person name="Sophianopoulou V."/>
            <person name="Squina F.M."/>
            <person name="Sun H."/>
            <person name="Susca A."/>
            <person name="Todd R.B."/>
            <person name="Tsang A."/>
            <person name="Unkles S.E."/>
            <person name="van de Wiele N."/>
            <person name="van Rossen-Uffink D."/>
            <person name="Oliveira J.V."/>
            <person name="Vesth T.C."/>
            <person name="Visser J."/>
            <person name="Yu J.-H."/>
            <person name="Zhou M."/>
            <person name="Andersen M.R."/>
            <person name="Archer D.B."/>
            <person name="Baker S.E."/>
            <person name="Benoit I."/>
            <person name="Brakhage A.A."/>
            <person name="Braus G.H."/>
            <person name="Fischer R."/>
            <person name="Frisvad J.C."/>
            <person name="Goldman G.H."/>
            <person name="Houbraken J."/>
            <person name="Oakley B."/>
            <person name="Pocsi I."/>
            <person name="Scazzocchio C."/>
            <person name="Seiboth B."/>
            <person name="vanKuyk P.A."/>
            <person name="Wortman J."/>
            <person name="Dyer P.S."/>
            <person name="Grigoriev I.V."/>
        </authorList>
    </citation>
    <scope>NUCLEOTIDE SEQUENCE [LARGE SCALE GENOMIC DNA]</scope>
    <source>
        <strain evidence="12">CBS 506.65</strain>
    </source>
</reference>
<evidence type="ECO:0000256" key="5">
    <source>
        <dbReference type="ARBA" id="ARBA00022777"/>
    </source>
</evidence>
<dbReference type="AlphaFoldDB" id="A0A1L9SDD8"/>
<dbReference type="SMART" id="SM00220">
    <property type="entry name" value="S_TKc"/>
    <property type="match status" value="1"/>
</dbReference>
<evidence type="ECO:0000313" key="12">
    <source>
        <dbReference type="Proteomes" id="UP000184188"/>
    </source>
</evidence>
<dbReference type="GeneID" id="34610030"/>
<dbReference type="PANTHER" id="PTHR47634:SF9">
    <property type="entry name" value="PROTEIN KINASE DOMAIN-CONTAINING PROTEIN-RELATED"/>
    <property type="match status" value="1"/>
</dbReference>
<keyword evidence="4 9" id="KW-0547">Nucleotide-binding</keyword>
<evidence type="ECO:0000313" key="11">
    <source>
        <dbReference type="EMBL" id="OJJ45152.1"/>
    </source>
</evidence>
<keyword evidence="6 9" id="KW-0067">ATP-binding</keyword>
<dbReference type="OrthoDB" id="5979581at2759"/>
<sequence length="424" mass="48051">MSETSESDSIVRHLYVPIEGVEKLERYRAGGYHPVAIGDRFHNRYRVVQKLGHGSYSTIWLAQDERFNNKYVAIKVCTADSNPHELNVLLDLSRSRQISHDSLGQAMIPSILDTFKIQGPNGTHACYVTRPARMSLSDSKDGSYIRLFKLEVARALAAQLAIAVEYIHSQGIVHGDLHYGNVLIQLPSGFDYEKCGQPESEAITRFDGKELPPSVPSHAILPIWLGEASESLELPEAKILLSDFGEAFSPAKDKKFESHTPLVNRAPETRFEPDKPLSFPSDIWSLACSIWDIVGQSPLFEGFLAAEDDITCEHVDALGILPFEWWSKWETRRKKFSGDGKPINRQSYRSWEDRFEDSVQQPRQVEGMPLFEPAERDALFSMLRSMLSFRPESRPSAKEVLASEWMVKWALPECEKVWKSGLVR</sequence>
<dbReference type="SUPFAM" id="SSF56112">
    <property type="entry name" value="Protein kinase-like (PK-like)"/>
    <property type="match status" value="1"/>
</dbReference>
<dbReference type="Gene3D" id="3.30.200.20">
    <property type="entry name" value="Phosphorylase Kinase, domain 1"/>
    <property type="match status" value="1"/>
</dbReference>
<feature type="domain" description="Protein kinase" evidence="10">
    <location>
        <begin position="45"/>
        <end position="406"/>
    </location>
</feature>
<proteinExistence type="predicted"/>
<dbReference type="PROSITE" id="PS50011">
    <property type="entry name" value="PROTEIN_KINASE_DOM"/>
    <property type="match status" value="1"/>
</dbReference>
<organism evidence="11 12">
    <name type="scientific">Penicilliopsis zonata CBS 506.65</name>
    <dbReference type="NCBI Taxonomy" id="1073090"/>
    <lineage>
        <taxon>Eukaryota</taxon>
        <taxon>Fungi</taxon>
        <taxon>Dikarya</taxon>
        <taxon>Ascomycota</taxon>
        <taxon>Pezizomycotina</taxon>
        <taxon>Eurotiomycetes</taxon>
        <taxon>Eurotiomycetidae</taxon>
        <taxon>Eurotiales</taxon>
        <taxon>Aspergillaceae</taxon>
        <taxon>Penicilliopsis</taxon>
    </lineage>
</organism>
<evidence type="ECO:0000256" key="2">
    <source>
        <dbReference type="ARBA" id="ARBA00022527"/>
    </source>
</evidence>
<dbReference type="STRING" id="1073090.A0A1L9SDD8"/>
<dbReference type="GO" id="GO:0050684">
    <property type="term" value="P:regulation of mRNA processing"/>
    <property type="evidence" value="ECO:0007669"/>
    <property type="project" value="TreeGrafter"/>
</dbReference>
<keyword evidence="12" id="KW-1185">Reference proteome</keyword>
<evidence type="ECO:0000256" key="3">
    <source>
        <dbReference type="ARBA" id="ARBA00022679"/>
    </source>
</evidence>
<dbReference type="Pfam" id="PF00069">
    <property type="entry name" value="Pkinase"/>
    <property type="match status" value="2"/>
</dbReference>
<evidence type="ECO:0000256" key="1">
    <source>
        <dbReference type="ARBA" id="ARBA00012513"/>
    </source>
</evidence>
<dbReference type="GO" id="GO:0000245">
    <property type="term" value="P:spliceosomal complex assembly"/>
    <property type="evidence" value="ECO:0007669"/>
    <property type="project" value="TreeGrafter"/>
</dbReference>
<evidence type="ECO:0000256" key="4">
    <source>
        <dbReference type="ARBA" id="ARBA00022741"/>
    </source>
</evidence>
<evidence type="ECO:0000256" key="8">
    <source>
        <dbReference type="ARBA" id="ARBA00048679"/>
    </source>
</evidence>
<name>A0A1L9SDD8_9EURO</name>
<dbReference type="Proteomes" id="UP000184188">
    <property type="component" value="Unassembled WGS sequence"/>
</dbReference>
<dbReference type="PROSITE" id="PS00107">
    <property type="entry name" value="PROTEIN_KINASE_ATP"/>
    <property type="match status" value="1"/>
</dbReference>
<keyword evidence="5" id="KW-0418">Kinase</keyword>
<dbReference type="EMBL" id="KV878346">
    <property type="protein sequence ID" value="OJJ45152.1"/>
    <property type="molecule type" value="Genomic_DNA"/>
</dbReference>
<keyword evidence="2" id="KW-0723">Serine/threonine-protein kinase</keyword>
<evidence type="ECO:0000256" key="7">
    <source>
        <dbReference type="ARBA" id="ARBA00047899"/>
    </source>
</evidence>
<dbReference type="Gene3D" id="1.10.510.10">
    <property type="entry name" value="Transferase(Phosphotransferase) domain 1"/>
    <property type="match status" value="1"/>
</dbReference>
<dbReference type="PANTHER" id="PTHR47634">
    <property type="entry name" value="PROTEIN KINASE DOMAIN-CONTAINING PROTEIN-RELATED"/>
    <property type="match status" value="1"/>
</dbReference>
<comment type="catalytic activity">
    <reaction evidence="8">
        <text>L-seryl-[protein] + ATP = O-phospho-L-seryl-[protein] + ADP + H(+)</text>
        <dbReference type="Rhea" id="RHEA:17989"/>
        <dbReference type="Rhea" id="RHEA-COMP:9863"/>
        <dbReference type="Rhea" id="RHEA-COMP:11604"/>
        <dbReference type="ChEBI" id="CHEBI:15378"/>
        <dbReference type="ChEBI" id="CHEBI:29999"/>
        <dbReference type="ChEBI" id="CHEBI:30616"/>
        <dbReference type="ChEBI" id="CHEBI:83421"/>
        <dbReference type="ChEBI" id="CHEBI:456216"/>
        <dbReference type="EC" id="2.7.11.1"/>
    </reaction>
</comment>
<feature type="binding site" evidence="9">
    <location>
        <position position="75"/>
    </location>
    <ligand>
        <name>ATP</name>
        <dbReference type="ChEBI" id="CHEBI:30616"/>
    </ligand>
</feature>
<evidence type="ECO:0000259" key="10">
    <source>
        <dbReference type="PROSITE" id="PS50011"/>
    </source>
</evidence>
<dbReference type="RefSeq" id="XP_022579662.1">
    <property type="nucleotide sequence ID" value="XM_022723565.1"/>
</dbReference>
<evidence type="ECO:0000256" key="6">
    <source>
        <dbReference type="ARBA" id="ARBA00022840"/>
    </source>
</evidence>
<dbReference type="GO" id="GO:0005524">
    <property type="term" value="F:ATP binding"/>
    <property type="evidence" value="ECO:0007669"/>
    <property type="project" value="UniProtKB-UniRule"/>
</dbReference>
<dbReference type="InterPro" id="IPR017441">
    <property type="entry name" value="Protein_kinase_ATP_BS"/>
</dbReference>
<protein>
    <recommendedName>
        <fullName evidence="1">non-specific serine/threonine protein kinase</fullName>
        <ecNumber evidence="1">2.7.11.1</ecNumber>
    </recommendedName>
</protein>